<feature type="transmembrane region" description="Helical" evidence="6">
    <location>
        <begin position="274"/>
        <end position="294"/>
    </location>
</feature>
<keyword evidence="3 6" id="KW-0812">Transmembrane</keyword>
<keyword evidence="2" id="KW-0813">Transport</keyword>
<evidence type="ECO:0000313" key="7">
    <source>
        <dbReference type="EMBL" id="KAF6235953.1"/>
    </source>
</evidence>
<evidence type="ECO:0000256" key="1">
    <source>
        <dbReference type="ARBA" id="ARBA00004141"/>
    </source>
</evidence>
<sequence length="310" mass="33720">MLAPPGSQKILSYMIGWLTVIGWQASFATANFVSAALIQGLIVLTRLSYDPKPYEHMLLFRAVMAFAVFINVLASTVLPKFEGFILVLHIVGYFAILLPLLILGEHQDPHQVFGLWLNLGNLLTQGTSFMVGLLGPVFMFLGADGAVHVNPRTSIPVATIIATTITSTLLSLIILGSSTAFNNIVSIAVTGLSASYVLAIGLLLWRRTTGGIRHSPLSGSQLTNTPGFELSWGPWHIPGIVGPAVNLFAIIYVLVILFFSFWPPDVPVDGAKMNYTILVTGAVLIFSVTWYLAWGRRDYKRPLIDTASVH</sequence>
<feature type="transmembrane region" description="Helical" evidence="6">
    <location>
        <begin position="12"/>
        <end position="38"/>
    </location>
</feature>
<feature type="transmembrane region" description="Helical" evidence="6">
    <location>
        <begin position="155"/>
        <end position="178"/>
    </location>
</feature>
<feature type="transmembrane region" description="Helical" evidence="6">
    <location>
        <begin position="240"/>
        <end position="262"/>
    </location>
</feature>
<dbReference type="GO" id="GO:0016020">
    <property type="term" value="C:membrane"/>
    <property type="evidence" value="ECO:0007669"/>
    <property type="project" value="UniProtKB-SubCell"/>
</dbReference>
<protein>
    <recommendedName>
        <fullName evidence="9">Amino acid transporter</fullName>
    </recommendedName>
</protein>
<feature type="transmembrane region" description="Helical" evidence="6">
    <location>
        <begin position="184"/>
        <end position="205"/>
    </location>
</feature>
<keyword evidence="8" id="KW-1185">Reference proteome</keyword>
<dbReference type="Pfam" id="PF13520">
    <property type="entry name" value="AA_permease_2"/>
    <property type="match status" value="1"/>
</dbReference>
<dbReference type="InterPro" id="IPR002293">
    <property type="entry name" value="AA/rel_permease1"/>
</dbReference>
<evidence type="ECO:0000256" key="3">
    <source>
        <dbReference type="ARBA" id="ARBA00022692"/>
    </source>
</evidence>
<dbReference type="EMBL" id="JACCJC010000021">
    <property type="protein sequence ID" value="KAF6235953.1"/>
    <property type="molecule type" value="Genomic_DNA"/>
</dbReference>
<evidence type="ECO:0000256" key="6">
    <source>
        <dbReference type="SAM" id="Phobius"/>
    </source>
</evidence>
<evidence type="ECO:0000256" key="4">
    <source>
        <dbReference type="ARBA" id="ARBA00022989"/>
    </source>
</evidence>
<keyword evidence="5 6" id="KW-0472">Membrane</keyword>
<organism evidence="7 8">
    <name type="scientific">Letharia columbiana</name>
    <dbReference type="NCBI Taxonomy" id="112416"/>
    <lineage>
        <taxon>Eukaryota</taxon>
        <taxon>Fungi</taxon>
        <taxon>Dikarya</taxon>
        <taxon>Ascomycota</taxon>
        <taxon>Pezizomycotina</taxon>
        <taxon>Lecanoromycetes</taxon>
        <taxon>OSLEUM clade</taxon>
        <taxon>Lecanoromycetidae</taxon>
        <taxon>Lecanorales</taxon>
        <taxon>Lecanorineae</taxon>
        <taxon>Parmeliaceae</taxon>
        <taxon>Letharia</taxon>
    </lineage>
</organism>
<keyword evidence="4 6" id="KW-1133">Transmembrane helix</keyword>
<dbReference type="RefSeq" id="XP_037165305.1">
    <property type="nucleotide sequence ID" value="XM_037307496.1"/>
</dbReference>
<dbReference type="PANTHER" id="PTHR45649">
    <property type="entry name" value="AMINO-ACID PERMEASE BAT1"/>
    <property type="match status" value="1"/>
</dbReference>
<dbReference type="Proteomes" id="UP000578531">
    <property type="component" value="Unassembled WGS sequence"/>
</dbReference>
<dbReference type="OrthoDB" id="3257095at2759"/>
<evidence type="ECO:0000256" key="2">
    <source>
        <dbReference type="ARBA" id="ARBA00022448"/>
    </source>
</evidence>
<reference evidence="7 8" key="1">
    <citation type="journal article" date="2020" name="Genomics">
        <title>Complete, high-quality genomes from long-read metagenomic sequencing of two wolf lichen thalli reveals enigmatic genome architecture.</title>
        <authorList>
            <person name="McKenzie S.K."/>
            <person name="Walston R.F."/>
            <person name="Allen J.L."/>
        </authorList>
    </citation>
    <scope>NUCLEOTIDE SEQUENCE [LARGE SCALE GENOMIC DNA]</scope>
    <source>
        <strain evidence="7">WasteWater2</strain>
    </source>
</reference>
<dbReference type="AlphaFoldDB" id="A0A8H6L568"/>
<proteinExistence type="predicted"/>
<name>A0A8H6L568_9LECA</name>
<dbReference type="GeneID" id="59287243"/>
<accession>A0A8H6L568</accession>
<feature type="transmembrane region" description="Helical" evidence="6">
    <location>
        <begin position="58"/>
        <end position="77"/>
    </location>
</feature>
<dbReference type="PANTHER" id="PTHR45649:SF1">
    <property type="entry name" value="TRANSPORTER, PUTATIVE (EUROFUNG)-RELATED"/>
    <property type="match status" value="1"/>
</dbReference>
<feature type="transmembrane region" description="Helical" evidence="6">
    <location>
        <begin position="122"/>
        <end position="143"/>
    </location>
</feature>
<comment type="caution">
    <text evidence="7">The sequence shown here is derived from an EMBL/GenBank/DDBJ whole genome shotgun (WGS) entry which is preliminary data.</text>
</comment>
<feature type="transmembrane region" description="Helical" evidence="6">
    <location>
        <begin position="84"/>
        <end position="102"/>
    </location>
</feature>
<comment type="subcellular location">
    <subcellularLocation>
        <location evidence="1">Membrane</location>
        <topology evidence="1">Multi-pass membrane protein</topology>
    </subcellularLocation>
</comment>
<evidence type="ECO:0000313" key="8">
    <source>
        <dbReference type="Proteomes" id="UP000578531"/>
    </source>
</evidence>
<evidence type="ECO:0000256" key="5">
    <source>
        <dbReference type="ARBA" id="ARBA00023136"/>
    </source>
</evidence>
<dbReference type="GO" id="GO:0022857">
    <property type="term" value="F:transmembrane transporter activity"/>
    <property type="evidence" value="ECO:0007669"/>
    <property type="project" value="InterPro"/>
</dbReference>
<evidence type="ECO:0008006" key="9">
    <source>
        <dbReference type="Google" id="ProtNLM"/>
    </source>
</evidence>
<gene>
    <name evidence="7" type="ORF">HO173_005581</name>
</gene>